<name>A0A0E9SNK4_ANGAN</name>
<proteinExistence type="predicted"/>
<organism evidence="1">
    <name type="scientific">Anguilla anguilla</name>
    <name type="common">European freshwater eel</name>
    <name type="synonym">Muraena anguilla</name>
    <dbReference type="NCBI Taxonomy" id="7936"/>
    <lineage>
        <taxon>Eukaryota</taxon>
        <taxon>Metazoa</taxon>
        <taxon>Chordata</taxon>
        <taxon>Craniata</taxon>
        <taxon>Vertebrata</taxon>
        <taxon>Euteleostomi</taxon>
        <taxon>Actinopterygii</taxon>
        <taxon>Neopterygii</taxon>
        <taxon>Teleostei</taxon>
        <taxon>Anguilliformes</taxon>
        <taxon>Anguillidae</taxon>
        <taxon>Anguilla</taxon>
    </lineage>
</organism>
<dbReference type="AlphaFoldDB" id="A0A0E9SNK4"/>
<evidence type="ECO:0000313" key="1">
    <source>
        <dbReference type="EMBL" id="JAH42891.1"/>
    </source>
</evidence>
<reference evidence="1" key="2">
    <citation type="journal article" date="2015" name="Fish Shellfish Immunol.">
        <title>Early steps in the European eel (Anguilla anguilla)-Vibrio vulnificus interaction in the gills: Role of the RtxA13 toxin.</title>
        <authorList>
            <person name="Callol A."/>
            <person name="Pajuelo D."/>
            <person name="Ebbesson L."/>
            <person name="Teles M."/>
            <person name="MacKenzie S."/>
            <person name="Amaro C."/>
        </authorList>
    </citation>
    <scope>NUCLEOTIDE SEQUENCE</scope>
</reference>
<accession>A0A0E9SNK4</accession>
<protein>
    <submittedName>
        <fullName evidence="1">Uncharacterized protein</fullName>
    </submittedName>
</protein>
<sequence length="35" mass="4199">MHWCGVQAARVWRVWCLERLKCILGGLVWVTLRRC</sequence>
<dbReference type="EMBL" id="GBXM01065686">
    <property type="protein sequence ID" value="JAH42891.1"/>
    <property type="molecule type" value="Transcribed_RNA"/>
</dbReference>
<reference evidence="1" key="1">
    <citation type="submission" date="2014-11" db="EMBL/GenBank/DDBJ databases">
        <authorList>
            <person name="Amaro Gonzalez C."/>
        </authorList>
    </citation>
    <scope>NUCLEOTIDE SEQUENCE</scope>
</reference>